<dbReference type="GO" id="GO:0008652">
    <property type="term" value="P:amino acid biosynthetic process"/>
    <property type="evidence" value="ECO:0007669"/>
    <property type="project" value="UniProtKB-KW"/>
</dbReference>
<feature type="binding site" evidence="8">
    <location>
        <position position="168"/>
    </location>
    <ligand>
        <name>3-phosphoshikimate</name>
        <dbReference type="ChEBI" id="CHEBI:145989"/>
    </ligand>
</feature>
<dbReference type="Proteomes" id="UP001139125">
    <property type="component" value="Unassembled WGS sequence"/>
</dbReference>
<feature type="binding site" evidence="8">
    <location>
        <position position="22"/>
    </location>
    <ligand>
        <name>3-phosphoshikimate</name>
        <dbReference type="ChEBI" id="CHEBI:145989"/>
    </ligand>
</feature>
<dbReference type="AlphaFoldDB" id="A0A9X2L1Y1"/>
<dbReference type="Gene3D" id="3.65.10.10">
    <property type="entry name" value="Enolpyruvate transferase domain"/>
    <property type="match status" value="2"/>
</dbReference>
<feature type="binding site" evidence="8">
    <location>
        <position position="166"/>
    </location>
    <ligand>
        <name>3-phosphoshikimate</name>
        <dbReference type="ChEBI" id="CHEBI:145989"/>
    </ligand>
</feature>
<dbReference type="InterPro" id="IPR013792">
    <property type="entry name" value="RNA3'P_cycl/enolpyr_Trfase_a/b"/>
</dbReference>
<dbReference type="CDD" id="cd01556">
    <property type="entry name" value="EPSP_synthase"/>
    <property type="match status" value="1"/>
</dbReference>
<protein>
    <recommendedName>
        <fullName evidence="8">3-phosphoshikimate 1-carboxyvinyltransferase</fullName>
        <ecNumber evidence="8">2.5.1.19</ecNumber>
    </recommendedName>
    <alternativeName>
        <fullName evidence="8">5-enolpyruvylshikimate-3-phosphate synthase</fullName>
        <shortName evidence="8">EPSP synthase</shortName>
        <shortName evidence="8">EPSPS</shortName>
    </alternativeName>
</protein>
<dbReference type="PROSITE" id="PS00885">
    <property type="entry name" value="EPSP_SYNTHASE_2"/>
    <property type="match status" value="1"/>
</dbReference>
<feature type="binding site" evidence="8">
    <location>
        <position position="21"/>
    </location>
    <ligand>
        <name>3-phosphoshikimate</name>
        <dbReference type="ChEBI" id="CHEBI:145989"/>
    </ligand>
</feature>
<feature type="active site" description="Proton acceptor" evidence="8">
    <location>
        <position position="313"/>
    </location>
</feature>
<evidence type="ECO:0000256" key="5">
    <source>
        <dbReference type="ARBA" id="ARBA00022679"/>
    </source>
</evidence>
<keyword evidence="3 8" id="KW-0963">Cytoplasm</keyword>
<dbReference type="EC" id="2.5.1.19" evidence="8"/>
<feature type="binding site" evidence="8">
    <location>
        <position position="21"/>
    </location>
    <ligand>
        <name>phosphoenolpyruvate</name>
        <dbReference type="ChEBI" id="CHEBI:58702"/>
    </ligand>
</feature>
<evidence type="ECO:0000256" key="2">
    <source>
        <dbReference type="ARBA" id="ARBA00009948"/>
    </source>
</evidence>
<comment type="caution">
    <text evidence="8">Lacks conserved residue(s) required for the propagation of feature annotation.</text>
</comment>
<dbReference type="SUPFAM" id="SSF55205">
    <property type="entry name" value="EPT/RTPC-like"/>
    <property type="match status" value="1"/>
</dbReference>
<feature type="binding site" evidence="8">
    <location>
        <position position="168"/>
    </location>
    <ligand>
        <name>phosphoenolpyruvate</name>
        <dbReference type="ChEBI" id="CHEBI:58702"/>
    </ligand>
</feature>
<comment type="caution">
    <text evidence="10">The sequence shown here is derived from an EMBL/GenBank/DDBJ whole genome shotgun (WGS) entry which is preliminary data.</text>
</comment>
<feature type="binding site" evidence="8">
    <location>
        <position position="192"/>
    </location>
    <ligand>
        <name>3-phosphoshikimate</name>
        <dbReference type="ChEBI" id="CHEBI:145989"/>
    </ligand>
</feature>
<evidence type="ECO:0000256" key="3">
    <source>
        <dbReference type="ARBA" id="ARBA00022490"/>
    </source>
</evidence>
<comment type="similarity">
    <text evidence="2 8">Belongs to the EPSP synthase family.</text>
</comment>
<keyword evidence="11" id="KW-1185">Reference proteome</keyword>
<dbReference type="InterPro" id="IPR001986">
    <property type="entry name" value="Enolpyruvate_Tfrase_dom"/>
</dbReference>
<evidence type="ECO:0000256" key="8">
    <source>
        <dbReference type="HAMAP-Rule" id="MF_00210"/>
    </source>
</evidence>
<dbReference type="PIRSF" id="PIRSF000505">
    <property type="entry name" value="EPSPS"/>
    <property type="match status" value="1"/>
</dbReference>
<comment type="pathway">
    <text evidence="1 8">Metabolic intermediate biosynthesis; chorismate biosynthesis; chorismate from D-erythrose 4-phosphate and phosphoenolpyruvate: step 6/7.</text>
</comment>
<keyword evidence="6 8" id="KW-0057">Aromatic amino acid biosynthesis</keyword>
<comment type="subcellular location">
    <subcellularLocation>
        <location evidence="8">Cytoplasm</location>
    </subcellularLocation>
</comment>
<keyword evidence="4 8" id="KW-0028">Amino-acid biosynthesis</keyword>
<dbReference type="GO" id="GO:0009423">
    <property type="term" value="P:chorismate biosynthetic process"/>
    <property type="evidence" value="ECO:0007669"/>
    <property type="project" value="UniProtKB-UniRule"/>
</dbReference>
<feature type="domain" description="Enolpyruvate transferase" evidence="9">
    <location>
        <begin position="7"/>
        <end position="423"/>
    </location>
</feature>
<dbReference type="PROSITE" id="PS00104">
    <property type="entry name" value="EPSP_SYNTHASE_1"/>
    <property type="match status" value="1"/>
</dbReference>
<feature type="binding site" evidence="8">
    <location>
        <position position="93"/>
    </location>
    <ligand>
        <name>phosphoenolpyruvate</name>
        <dbReference type="ChEBI" id="CHEBI:58702"/>
    </ligand>
</feature>
<keyword evidence="5 8" id="KW-0808">Transferase</keyword>
<organism evidence="10 11">
    <name type="scientific">Gracilimonas sediminicola</name>
    <dbReference type="NCBI Taxonomy" id="2952158"/>
    <lineage>
        <taxon>Bacteria</taxon>
        <taxon>Pseudomonadati</taxon>
        <taxon>Balneolota</taxon>
        <taxon>Balneolia</taxon>
        <taxon>Balneolales</taxon>
        <taxon>Balneolaceae</taxon>
        <taxon>Gracilimonas</taxon>
    </lineage>
</organism>
<accession>A0A9X2L1Y1</accession>
<feature type="binding site" evidence="8">
    <location>
        <position position="344"/>
    </location>
    <ligand>
        <name>phosphoenolpyruvate</name>
        <dbReference type="ChEBI" id="CHEBI:58702"/>
    </ligand>
</feature>
<evidence type="ECO:0000256" key="1">
    <source>
        <dbReference type="ARBA" id="ARBA00004811"/>
    </source>
</evidence>
<dbReference type="RefSeq" id="WP_255133281.1">
    <property type="nucleotide sequence ID" value="NZ_JANDBC010000001.1"/>
</dbReference>
<reference evidence="10" key="1">
    <citation type="submission" date="2022-06" db="EMBL/GenBank/DDBJ databases">
        <title>Gracilimonas sp. CAU 1638 isolated from sea sediment.</title>
        <authorList>
            <person name="Kim W."/>
        </authorList>
    </citation>
    <scope>NUCLEOTIDE SEQUENCE</scope>
    <source>
        <strain evidence="10">CAU 1638</strain>
    </source>
</reference>
<name>A0A9X2L1Y1_9BACT</name>
<dbReference type="HAMAP" id="MF_00210">
    <property type="entry name" value="EPSP_synth"/>
    <property type="match status" value="1"/>
</dbReference>
<dbReference type="GO" id="GO:0003866">
    <property type="term" value="F:3-phosphoshikimate 1-carboxyvinyltransferase activity"/>
    <property type="evidence" value="ECO:0007669"/>
    <property type="project" value="UniProtKB-UniRule"/>
</dbReference>
<feature type="binding site" evidence="8">
    <location>
        <position position="340"/>
    </location>
    <ligand>
        <name>3-phosphoshikimate</name>
        <dbReference type="ChEBI" id="CHEBI:145989"/>
    </ligand>
</feature>
<dbReference type="PANTHER" id="PTHR21090">
    <property type="entry name" value="AROM/DEHYDROQUINATE SYNTHASE"/>
    <property type="match status" value="1"/>
</dbReference>
<proteinExistence type="inferred from homology"/>
<dbReference type="InterPro" id="IPR023193">
    <property type="entry name" value="EPSP_synthase_CS"/>
</dbReference>
<dbReference type="NCBIfam" id="TIGR01356">
    <property type="entry name" value="aroA"/>
    <property type="match status" value="1"/>
</dbReference>
<evidence type="ECO:0000256" key="7">
    <source>
        <dbReference type="ARBA" id="ARBA00044633"/>
    </source>
</evidence>
<feature type="binding site" evidence="8">
    <location>
        <position position="313"/>
    </location>
    <ligand>
        <name>3-phosphoshikimate</name>
        <dbReference type="ChEBI" id="CHEBI:145989"/>
    </ligand>
</feature>
<feature type="binding site" evidence="8">
    <location>
        <position position="26"/>
    </location>
    <ligand>
        <name>3-phosphoshikimate</name>
        <dbReference type="ChEBI" id="CHEBI:145989"/>
    </ligand>
</feature>
<dbReference type="GO" id="GO:0009073">
    <property type="term" value="P:aromatic amino acid family biosynthetic process"/>
    <property type="evidence" value="ECO:0007669"/>
    <property type="project" value="UniProtKB-KW"/>
</dbReference>
<feature type="binding site" evidence="8">
    <location>
        <position position="388"/>
    </location>
    <ligand>
        <name>phosphoenolpyruvate</name>
        <dbReference type="ChEBI" id="CHEBI:58702"/>
    </ligand>
</feature>
<dbReference type="GO" id="GO:0005737">
    <property type="term" value="C:cytoplasm"/>
    <property type="evidence" value="ECO:0007669"/>
    <property type="project" value="UniProtKB-SubCell"/>
</dbReference>
<dbReference type="InterPro" id="IPR036968">
    <property type="entry name" value="Enolpyruvate_Tfrase_sf"/>
</dbReference>
<comment type="catalytic activity">
    <reaction evidence="7">
        <text>3-phosphoshikimate + phosphoenolpyruvate = 5-O-(1-carboxyvinyl)-3-phosphoshikimate + phosphate</text>
        <dbReference type="Rhea" id="RHEA:21256"/>
        <dbReference type="ChEBI" id="CHEBI:43474"/>
        <dbReference type="ChEBI" id="CHEBI:57701"/>
        <dbReference type="ChEBI" id="CHEBI:58702"/>
        <dbReference type="ChEBI" id="CHEBI:145989"/>
        <dbReference type="EC" id="2.5.1.19"/>
    </reaction>
    <physiologicalReaction direction="left-to-right" evidence="7">
        <dbReference type="Rhea" id="RHEA:21257"/>
    </physiologicalReaction>
</comment>
<dbReference type="InterPro" id="IPR006264">
    <property type="entry name" value="EPSP_synthase"/>
</dbReference>
<evidence type="ECO:0000259" key="9">
    <source>
        <dbReference type="Pfam" id="PF00275"/>
    </source>
</evidence>
<evidence type="ECO:0000313" key="10">
    <source>
        <dbReference type="EMBL" id="MCP9290843.1"/>
    </source>
</evidence>
<comment type="function">
    <text evidence="8">Catalyzes the transfer of the enolpyruvyl moiety of phosphoenolpyruvate (PEP) to the 5-hydroxyl of shikimate-3-phosphate (S3P) to produce enolpyruvyl shikimate-3-phosphate and inorganic phosphate.</text>
</comment>
<sequence length="429" mass="46327">MIKKITSASSLKGELTLPPDKSISQRAAIFSLLYDGVSEVKNYSQAQDPQSTLSCVQQLGAEVKEENGTLIIKGTGRKNIKTPVKDLDCGNSGTAMRLLSGVLVGANISAKLVGDESLCGRTMTRIIKPLEKMGAHILARNGAYAPLFINRNEPLKPLQFELPIPSAQLKSCVLLAGLFGEELTQVIEILPSRDHSERLLNLDQKVVQDRKIISASLADEIPNQSYTIPGDFSAAAFWLVAGAIQNDAEIKIGNVGLNPTRNALLDILDEMGADITIENERMEGAEPAGDIIVKGSDLKAIEIDPKMIPNCIDELPILSVAMLFAEGTSTISGAEELRHKETDRIMAMANMLNAVGANFEEKEDGLIIHGDPDFSFSSANFESYHDHRIAMAAAVLSLKGSQESFIKDAESAAVSYPGFWNDLEDLSTS</sequence>
<feature type="binding site" evidence="8">
    <location>
        <position position="121"/>
    </location>
    <ligand>
        <name>phosphoenolpyruvate</name>
        <dbReference type="ChEBI" id="CHEBI:58702"/>
    </ligand>
</feature>
<evidence type="ECO:0000313" key="11">
    <source>
        <dbReference type="Proteomes" id="UP001139125"/>
    </source>
</evidence>
<comment type="subunit">
    <text evidence="8">Monomer.</text>
</comment>
<gene>
    <name evidence="8 10" type="primary">aroA</name>
    <name evidence="10" type="ORF">NM125_04490</name>
</gene>
<dbReference type="EMBL" id="JANDBC010000001">
    <property type="protein sequence ID" value="MCP9290843.1"/>
    <property type="molecule type" value="Genomic_DNA"/>
</dbReference>
<dbReference type="FunFam" id="3.65.10.10:FF:000005">
    <property type="entry name" value="3-phosphoshikimate 1-carboxyvinyltransferase"/>
    <property type="match status" value="1"/>
</dbReference>
<dbReference type="Pfam" id="PF00275">
    <property type="entry name" value="EPSP_synthase"/>
    <property type="match status" value="1"/>
</dbReference>
<evidence type="ECO:0000256" key="6">
    <source>
        <dbReference type="ARBA" id="ARBA00023141"/>
    </source>
</evidence>
<evidence type="ECO:0000256" key="4">
    <source>
        <dbReference type="ARBA" id="ARBA00022605"/>
    </source>
</evidence>
<dbReference type="PANTHER" id="PTHR21090:SF5">
    <property type="entry name" value="PENTAFUNCTIONAL AROM POLYPEPTIDE"/>
    <property type="match status" value="1"/>
</dbReference>